<evidence type="ECO:0000256" key="1">
    <source>
        <dbReference type="SAM" id="MobiDB-lite"/>
    </source>
</evidence>
<keyword evidence="3" id="KW-1185">Reference proteome</keyword>
<protein>
    <submittedName>
        <fullName evidence="4">Uncharacterized protein</fullName>
    </submittedName>
</protein>
<keyword evidence="2" id="KW-0812">Transmembrane</keyword>
<dbReference type="WBParaSite" id="nRc.2.0.1.t01770-RA">
    <property type="protein sequence ID" value="nRc.2.0.1.t01770-RA"/>
    <property type="gene ID" value="nRc.2.0.1.g01770"/>
</dbReference>
<organism evidence="3 4">
    <name type="scientific">Romanomermis culicivorax</name>
    <name type="common">Nematode worm</name>
    <dbReference type="NCBI Taxonomy" id="13658"/>
    <lineage>
        <taxon>Eukaryota</taxon>
        <taxon>Metazoa</taxon>
        <taxon>Ecdysozoa</taxon>
        <taxon>Nematoda</taxon>
        <taxon>Enoplea</taxon>
        <taxon>Dorylaimia</taxon>
        <taxon>Mermithida</taxon>
        <taxon>Mermithoidea</taxon>
        <taxon>Mermithidae</taxon>
        <taxon>Romanomermis</taxon>
    </lineage>
</organism>
<feature type="transmembrane region" description="Helical" evidence="2">
    <location>
        <begin position="56"/>
        <end position="81"/>
    </location>
</feature>
<dbReference type="Proteomes" id="UP000887565">
    <property type="component" value="Unplaced"/>
</dbReference>
<evidence type="ECO:0000313" key="3">
    <source>
        <dbReference type="Proteomes" id="UP000887565"/>
    </source>
</evidence>
<dbReference type="AlphaFoldDB" id="A0A915HJZ4"/>
<reference evidence="4" key="1">
    <citation type="submission" date="2022-11" db="UniProtKB">
        <authorList>
            <consortium name="WormBaseParasite"/>
        </authorList>
    </citation>
    <scope>IDENTIFICATION</scope>
</reference>
<proteinExistence type="predicted"/>
<accession>A0A915HJZ4</accession>
<feature type="transmembrane region" description="Helical" evidence="2">
    <location>
        <begin position="12"/>
        <end position="36"/>
    </location>
</feature>
<evidence type="ECO:0000313" key="4">
    <source>
        <dbReference type="WBParaSite" id="nRc.2.0.1.t01770-RA"/>
    </source>
</evidence>
<evidence type="ECO:0000256" key="2">
    <source>
        <dbReference type="SAM" id="Phobius"/>
    </source>
</evidence>
<feature type="compositionally biased region" description="Polar residues" evidence="1">
    <location>
        <begin position="92"/>
        <end position="102"/>
    </location>
</feature>
<name>A0A915HJZ4_ROMCU</name>
<sequence length="119" mass="13373">MQQFSSDRSRTWHIQVLILFGCANGIALFALILLIISYCHGKLCCVPWAQQYGSAFYMAVSGCILYLIQTILAIVSCVLICTQRRGFQAVPTSYPANQNGNKPWQYAKPERQQSHNTVV</sequence>
<keyword evidence="2" id="KW-1133">Transmembrane helix</keyword>
<keyword evidence="2" id="KW-0472">Membrane</keyword>
<feature type="region of interest" description="Disordered" evidence="1">
    <location>
        <begin position="92"/>
        <end position="119"/>
    </location>
</feature>